<comment type="caution">
    <text evidence="2">The sequence shown here is derived from an EMBL/GenBank/DDBJ whole genome shotgun (WGS) entry which is preliminary data.</text>
</comment>
<sequence length="656" mass="73627">MAVGTFRERIAVYGAWRGELVDAVRRYGRWLGDAGLAEPPMQSRIERLVERLREDRISIAFVAEFSRGKSELINAIFFSGYGQRVLPSAAGRTTMCPTELLHDPSRPPSIRLLPIESRLRETPLSELRGRSGEWHEIPIRPGDADSVAGAFAAVREIRRVPAAQAAALGLYRPDDDDSPVQPDAAGEVEIPRWRHAIVNIPDPLLESGLVVIDTPGLNAIGNEPELTLSLIPGADAVLFVLAADAGVTRSDIAVWREHVDPTHRHGRFVVLNKIDGLWDELREEHEIEAEIGAQVAAVARTLELPEDRIFPVSAQKGLVAKIQHDPALLQRSRLPELERALSHELVPQRQALVRERVGRDFDELSSVVGSVLAARRRSFVEQLFELNGLRGKNLGVIEHMAARIQGERADFEKSLRHLQALRTVFARHSRSIYDSIAVEALRRHVRGARELMRASNFSVGLREGMTSLTSAVRGDFDAVSALVDEITTLMHAMYRTFNAEHGLNLGSPMMFSMRRYFEELDRIEALHRRQFGALTLVTTEKWALMRRFFESVAARIKEVYDVANREIEAWLRAVIAPIEGQVREHQIQLRRRIDSVNRVRDASDSLDERIAELDFERSRVEEQLALAAAYADRVRAVLEAPLQAGTERSPRHVVAA</sequence>
<dbReference type="RefSeq" id="WP_183969370.1">
    <property type="nucleotide sequence ID" value="NZ_BAABEW010000007.1"/>
</dbReference>
<dbReference type="PANTHER" id="PTHR43681">
    <property type="entry name" value="TRANSMEMBRANE GTPASE FZO"/>
    <property type="match status" value="1"/>
</dbReference>
<accession>A0A7W8HJ96</accession>
<dbReference type="Proteomes" id="UP000532440">
    <property type="component" value="Unassembled WGS sequence"/>
</dbReference>
<dbReference type="PANTHER" id="PTHR43681:SF1">
    <property type="entry name" value="SARCALUMENIN"/>
    <property type="match status" value="1"/>
</dbReference>
<dbReference type="InterPro" id="IPR051943">
    <property type="entry name" value="TRAFAC_Dynamin-like_GTPase"/>
</dbReference>
<dbReference type="EMBL" id="JACHGB010000006">
    <property type="protein sequence ID" value="MBB5273099.1"/>
    <property type="molecule type" value="Genomic_DNA"/>
</dbReference>
<evidence type="ECO:0000259" key="1">
    <source>
        <dbReference type="Pfam" id="PF00350"/>
    </source>
</evidence>
<name>A0A7W8HJ96_9BURK</name>
<dbReference type="SUPFAM" id="SSF52540">
    <property type="entry name" value="P-loop containing nucleoside triphosphate hydrolases"/>
    <property type="match status" value="1"/>
</dbReference>
<dbReference type="InterPro" id="IPR027417">
    <property type="entry name" value="P-loop_NTPase"/>
</dbReference>
<gene>
    <name evidence="2" type="ORF">HNQ70_003127</name>
</gene>
<protein>
    <recommendedName>
        <fullName evidence="1">Dynamin N-terminal domain-containing protein</fullName>
    </recommendedName>
</protein>
<proteinExistence type="predicted"/>
<evidence type="ECO:0000313" key="2">
    <source>
        <dbReference type="EMBL" id="MBB5273099.1"/>
    </source>
</evidence>
<organism evidence="2 3">
    <name type="scientific">Quisquiliibacterium transsilvanicum</name>
    <dbReference type="NCBI Taxonomy" id="1549638"/>
    <lineage>
        <taxon>Bacteria</taxon>
        <taxon>Pseudomonadati</taxon>
        <taxon>Pseudomonadota</taxon>
        <taxon>Betaproteobacteria</taxon>
        <taxon>Burkholderiales</taxon>
        <taxon>Burkholderiaceae</taxon>
        <taxon>Quisquiliibacterium</taxon>
    </lineage>
</organism>
<feature type="domain" description="Dynamin N-terminal" evidence="1">
    <location>
        <begin position="59"/>
        <end position="273"/>
    </location>
</feature>
<keyword evidence="3" id="KW-1185">Reference proteome</keyword>
<dbReference type="AlphaFoldDB" id="A0A7W8HJ96"/>
<reference evidence="2 3" key="1">
    <citation type="submission" date="2020-08" db="EMBL/GenBank/DDBJ databases">
        <title>Genomic Encyclopedia of Type Strains, Phase IV (KMG-IV): sequencing the most valuable type-strain genomes for metagenomic binning, comparative biology and taxonomic classification.</title>
        <authorList>
            <person name="Goeker M."/>
        </authorList>
    </citation>
    <scope>NUCLEOTIDE SEQUENCE [LARGE SCALE GENOMIC DNA]</scope>
    <source>
        <strain evidence="2 3">DSM 29781</strain>
    </source>
</reference>
<dbReference type="Gene3D" id="3.40.50.300">
    <property type="entry name" value="P-loop containing nucleotide triphosphate hydrolases"/>
    <property type="match status" value="1"/>
</dbReference>
<evidence type="ECO:0000313" key="3">
    <source>
        <dbReference type="Proteomes" id="UP000532440"/>
    </source>
</evidence>
<dbReference type="InterPro" id="IPR045063">
    <property type="entry name" value="Dynamin_N"/>
</dbReference>
<dbReference type="Pfam" id="PF00350">
    <property type="entry name" value="Dynamin_N"/>
    <property type="match status" value="1"/>
</dbReference>